<name>A0A8T0GNN2_CERPU</name>
<proteinExistence type="predicted"/>
<keyword evidence="1" id="KW-0732">Signal</keyword>
<dbReference type="AlphaFoldDB" id="A0A8T0GNN2"/>
<evidence type="ECO:0000313" key="2">
    <source>
        <dbReference type="EMBL" id="KAG0560630.1"/>
    </source>
</evidence>
<feature type="chain" id="PRO_5035720573" evidence="1">
    <location>
        <begin position="32"/>
        <end position="50"/>
    </location>
</feature>
<protein>
    <submittedName>
        <fullName evidence="2">Uncharacterized protein</fullName>
    </submittedName>
</protein>
<evidence type="ECO:0000313" key="3">
    <source>
        <dbReference type="Proteomes" id="UP000822688"/>
    </source>
</evidence>
<sequence length="50" mass="5579">MLWESLELRFPPRNMLLVMSVLLLGQSGCLCRSLAPGADDLGFCYTKNAF</sequence>
<keyword evidence="3" id="KW-1185">Reference proteome</keyword>
<organism evidence="2 3">
    <name type="scientific">Ceratodon purpureus</name>
    <name type="common">Fire moss</name>
    <name type="synonym">Dicranum purpureum</name>
    <dbReference type="NCBI Taxonomy" id="3225"/>
    <lineage>
        <taxon>Eukaryota</taxon>
        <taxon>Viridiplantae</taxon>
        <taxon>Streptophyta</taxon>
        <taxon>Embryophyta</taxon>
        <taxon>Bryophyta</taxon>
        <taxon>Bryophytina</taxon>
        <taxon>Bryopsida</taxon>
        <taxon>Dicranidae</taxon>
        <taxon>Pseudoditrichales</taxon>
        <taxon>Ditrichaceae</taxon>
        <taxon>Ceratodon</taxon>
    </lineage>
</organism>
<dbReference type="Proteomes" id="UP000822688">
    <property type="component" value="Chromosome 9"/>
</dbReference>
<gene>
    <name evidence="2" type="ORF">KC19_9G001100</name>
</gene>
<feature type="signal peptide" evidence="1">
    <location>
        <begin position="1"/>
        <end position="31"/>
    </location>
</feature>
<comment type="caution">
    <text evidence="2">The sequence shown here is derived from an EMBL/GenBank/DDBJ whole genome shotgun (WGS) entry which is preliminary data.</text>
</comment>
<accession>A0A8T0GNN2</accession>
<reference evidence="2" key="1">
    <citation type="submission" date="2020-06" db="EMBL/GenBank/DDBJ databases">
        <title>WGS assembly of Ceratodon purpureus strain R40.</title>
        <authorList>
            <person name="Carey S.B."/>
            <person name="Jenkins J."/>
            <person name="Shu S."/>
            <person name="Lovell J.T."/>
            <person name="Sreedasyam A."/>
            <person name="Maumus F."/>
            <person name="Tiley G.P."/>
            <person name="Fernandez-Pozo N."/>
            <person name="Barry K."/>
            <person name="Chen C."/>
            <person name="Wang M."/>
            <person name="Lipzen A."/>
            <person name="Daum C."/>
            <person name="Saski C.A."/>
            <person name="Payton A.C."/>
            <person name="Mcbreen J.C."/>
            <person name="Conrad R.E."/>
            <person name="Kollar L.M."/>
            <person name="Olsson S."/>
            <person name="Huttunen S."/>
            <person name="Landis J.B."/>
            <person name="Wickett N.J."/>
            <person name="Johnson M.G."/>
            <person name="Rensing S.A."/>
            <person name="Grimwood J."/>
            <person name="Schmutz J."/>
            <person name="Mcdaniel S.F."/>
        </authorList>
    </citation>
    <scope>NUCLEOTIDE SEQUENCE</scope>
    <source>
        <strain evidence="2">R40</strain>
    </source>
</reference>
<dbReference type="EMBL" id="CM026430">
    <property type="protein sequence ID" value="KAG0560630.1"/>
    <property type="molecule type" value="Genomic_DNA"/>
</dbReference>
<evidence type="ECO:0000256" key="1">
    <source>
        <dbReference type="SAM" id="SignalP"/>
    </source>
</evidence>